<feature type="transmembrane region" description="Helical" evidence="2">
    <location>
        <begin position="108"/>
        <end position="127"/>
    </location>
</feature>
<accession>A0AAN5D471</accession>
<evidence type="ECO:0000313" key="4">
    <source>
        <dbReference type="Proteomes" id="UP001328107"/>
    </source>
</evidence>
<keyword evidence="2" id="KW-1133">Transmembrane helix</keyword>
<feature type="compositionally biased region" description="Low complexity" evidence="1">
    <location>
        <begin position="26"/>
        <end position="37"/>
    </location>
</feature>
<feature type="region of interest" description="Disordered" evidence="1">
    <location>
        <begin position="1"/>
        <end position="37"/>
    </location>
</feature>
<protein>
    <submittedName>
        <fullName evidence="3">Uncharacterized protein</fullName>
    </submittedName>
</protein>
<keyword evidence="2" id="KW-0472">Membrane</keyword>
<dbReference type="Proteomes" id="UP001328107">
    <property type="component" value="Unassembled WGS sequence"/>
</dbReference>
<comment type="caution">
    <text evidence="3">The sequence shown here is derived from an EMBL/GenBank/DDBJ whole genome shotgun (WGS) entry which is preliminary data.</text>
</comment>
<feature type="transmembrane region" description="Helical" evidence="2">
    <location>
        <begin position="47"/>
        <end position="65"/>
    </location>
</feature>
<reference evidence="4" key="1">
    <citation type="submission" date="2022-10" db="EMBL/GenBank/DDBJ databases">
        <title>Genome assembly of Pristionchus species.</title>
        <authorList>
            <person name="Yoshida K."/>
            <person name="Sommer R.J."/>
        </authorList>
    </citation>
    <scope>NUCLEOTIDE SEQUENCE [LARGE SCALE GENOMIC DNA]</scope>
    <source>
        <strain evidence="4">RS5460</strain>
    </source>
</reference>
<gene>
    <name evidence="3" type="ORF">PMAYCL1PPCAC_25510</name>
</gene>
<dbReference type="AlphaFoldDB" id="A0AAN5D471"/>
<feature type="transmembrane region" description="Helical" evidence="2">
    <location>
        <begin position="86"/>
        <end position="102"/>
    </location>
</feature>
<sequence length="254" mass="27917">MGDRAGALNTKSSAAFGPAPEPGEEAPPTSGFDAASDSSSSPSSLSLSAPLFPLLLLYLSLCQLLDHSVRRLQKHRRHQMTNEQQRLLSALLLSEWLWLLGLDVVRRSLIISILLVTARVAIVLALLQQSSFRSSTTRILLSVRFIVTGVLLALSLGGSSPRSFLLNVTHSRLLLQLLRLLAFRLLESFADPCWDGFSLFHRRSFHAPGRRRRVIVVQRRGSCSSAPPATVANLRAQCGYTAMVHHSSSAHHLR</sequence>
<evidence type="ECO:0000256" key="2">
    <source>
        <dbReference type="SAM" id="Phobius"/>
    </source>
</evidence>
<organism evidence="3 4">
    <name type="scientific">Pristionchus mayeri</name>
    <dbReference type="NCBI Taxonomy" id="1317129"/>
    <lineage>
        <taxon>Eukaryota</taxon>
        <taxon>Metazoa</taxon>
        <taxon>Ecdysozoa</taxon>
        <taxon>Nematoda</taxon>
        <taxon>Chromadorea</taxon>
        <taxon>Rhabditida</taxon>
        <taxon>Rhabditina</taxon>
        <taxon>Diplogasteromorpha</taxon>
        <taxon>Diplogasteroidea</taxon>
        <taxon>Neodiplogasteridae</taxon>
        <taxon>Pristionchus</taxon>
    </lineage>
</organism>
<keyword evidence="2" id="KW-0812">Transmembrane</keyword>
<proteinExistence type="predicted"/>
<evidence type="ECO:0000313" key="3">
    <source>
        <dbReference type="EMBL" id="GMR55314.1"/>
    </source>
</evidence>
<feature type="transmembrane region" description="Helical" evidence="2">
    <location>
        <begin position="139"/>
        <end position="158"/>
    </location>
</feature>
<feature type="non-terminal residue" evidence="3">
    <location>
        <position position="254"/>
    </location>
</feature>
<evidence type="ECO:0000256" key="1">
    <source>
        <dbReference type="SAM" id="MobiDB-lite"/>
    </source>
</evidence>
<name>A0AAN5D471_9BILA</name>
<dbReference type="EMBL" id="BTRK01000005">
    <property type="protein sequence ID" value="GMR55314.1"/>
    <property type="molecule type" value="Genomic_DNA"/>
</dbReference>
<keyword evidence="4" id="KW-1185">Reference proteome</keyword>